<dbReference type="OrthoDB" id="27490at2759"/>
<keyword evidence="3" id="KW-0256">Endoplasmic reticulum</keyword>
<dbReference type="GO" id="GO:0015031">
    <property type="term" value="P:protein transport"/>
    <property type="evidence" value="ECO:0007669"/>
    <property type="project" value="UniProtKB-KW"/>
</dbReference>
<dbReference type="GO" id="GO:0070939">
    <property type="term" value="C:Dsl1/NZR complex"/>
    <property type="evidence" value="ECO:0007669"/>
    <property type="project" value="TreeGrafter"/>
</dbReference>
<comment type="subcellular location">
    <subcellularLocation>
        <location evidence="1">Endoplasmic reticulum</location>
    </subcellularLocation>
</comment>
<proteinExistence type="predicted"/>
<dbReference type="HOGENOM" id="CLU_004262_0_0_1"/>
<dbReference type="Proteomes" id="UP000054097">
    <property type="component" value="Unassembled WGS sequence"/>
</dbReference>
<gene>
    <name evidence="7" type="ORF">M408DRAFT_80442</name>
</gene>
<dbReference type="GO" id="GO:0006890">
    <property type="term" value="P:retrograde vesicle-mediated transport, Golgi to endoplasmic reticulum"/>
    <property type="evidence" value="ECO:0007669"/>
    <property type="project" value="InterPro"/>
</dbReference>
<evidence type="ECO:0000313" key="7">
    <source>
        <dbReference type="EMBL" id="KIM21535.1"/>
    </source>
</evidence>
<evidence type="ECO:0000256" key="4">
    <source>
        <dbReference type="ARBA" id="ARBA00022927"/>
    </source>
</evidence>
<evidence type="ECO:0000256" key="3">
    <source>
        <dbReference type="ARBA" id="ARBA00022824"/>
    </source>
</evidence>
<feature type="compositionally biased region" description="Acidic residues" evidence="5">
    <location>
        <begin position="131"/>
        <end position="158"/>
    </location>
</feature>
<feature type="region of interest" description="Disordered" evidence="5">
    <location>
        <begin position="130"/>
        <end position="158"/>
    </location>
</feature>
<feature type="compositionally biased region" description="Basic and acidic residues" evidence="5">
    <location>
        <begin position="929"/>
        <end position="942"/>
    </location>
</feature>
<evidence type="ECO:0000256" key="5">
    <source>
        <dbReference type="SAM" id="MobiDB-lite"/>
    </source>
</evidence>
<keyword evidence="4" id="KW-0653">Protein transport</keyword>
<dbReference type="EMBL" id="KN824380">
    <property type="protein sequence ID" value="KIM21535.1"/>
    <property type="molecule type" value="Genomic_DNA"/>
</dbReference>
<feature type="region of interest" description="Disordered" evidence="5">
    <location>
        <begin position="929"/>
        <end position="954"/>
    </location>
</feature>
<reference evidence="8" key="2">
    <citation type="submission" date="2015-01" db="EMBL/GenBank/DDBJ databases">
        <title>Evolutionary Origins and Diversification of the Mycorrhizal Mutualists.</title>
        <authorList>
            <consortium name="DOE Joint Genome Institute"/>
            <consortium name="Mycorrhizal Genomics Consortium"/>
            <person name="Kohler A."/>
            <person name="Kuo A."/>
            <person name="Nagy L.G."/>
            <person name="Floudas D."/>
            <person name="Copeland A."/>
            <person name="Barry K.W."/>
            <person name="Cichocki N."/>
            <person name="Veneault-Fourrey C."/>
            <person name="LaButti K."/>
            <person name="Lindquist E.A."/>
            <person name="Lipzen A."/>
            <person name="Lundell T."/>
            <person name="Morin E."/>
            <person name="Murat C."/>
            <person name="Riley R."/>
            <person name="Ohm R."/>
            <person name="Sun H."/>
            <person name="Tunlid A."/>
            <person name="Henrissat B."/>
            <person name="Grigoriev I.V."/>
            <person name="Hibbett D.S."/>
            <person name="Martin F."/>
        </authorList>
    </citation>
    <scope>NUCLEOTIDE SEQUENCE [LARGE SCALE GENOMIC DNA]</scope>
    <source>
        <strain evidence="8">MAFF 305830</strain>
    </source>
</reference>
<dbReference type="PANTHER" id="PTHR15922:SF2">
    <property type="entry name" value="NBAS SUBUNIT OF NRZ TETHERING COMPLEX"/>
    <property type="match status" value="1"/>
</dbReference>
<dbReference type="PANTHER" id="PTHR15922">
    <property type="entry name" value="NEUROBLASTOMA-AMPLIFIED SEQUENCE"/>
    <property type="match status" value="1"/>
</dbReference>
<name>A0A0C3AA74_SERVB</name>
<reference evidence="7 8" key="1">
    <citation type="submission" date="2014-04" db="EMBL/GenBank/DDBJ databases">
        <authorList>
            <consortium name="DOE Joint Genome Institute"/>
            <person name="Kuo A."/>
            <person name="Zuccaro A."/>
            <person name="Kohler A."/>
            <person name="Nagy L.G."/>
            <person name="Floudas D."/>
            <person name="Copeland A."/>
            <person name="Barry K.W."/>
            <person name="Cichocki N."/>
            <person name="Veneault-Fourrey C."/>
            <person name="LaButti K."/>
            <person name="Lindquist E.A."/>
            <person name="Lipzen A."/>
            <person name="Lundell T."/>
            <person name="Morin E."/>
            <person name="Murat C."/>
            <person name="Sun H."/>
            <person name="Tunlid A."/>
            <person name="Henrissat B."/>
            <person name="Grigoriev I.V."/>
            <person name="Hibbett D.S."/>
            <person name="Martin F."/>
            <person name="Nordberg H.P."/>
            <person name="Cantor M.N."/>
            <person name="Hua S.X."/>
        </authorList>
    </citation>
    <scope>NUCLEOTIDE SEQUENCE [LARGE SCALE GENOMIC DNA]</scope>
    <source>
        <strain evidence="7 8">MAFF 305830</strain>
    </source>
</reference>
<keyword evidence="8" id="KW-1185">Reference proteome</keyword>
<accession>A0A0C3AA74</accession>
<evidence type="ECO:0000259" key="6">
    <source>
        <dbReference type="Pfam" id="PF08314"/>
    </source>
</evidence>
<sequence length="984" mass="110484">MSVDKWHETKDGELSPELVTELLEDIPDDLWVTAACAERIVADSEVAQVLVTTGLRRSTRLIESIRGSLASYEHLGDVDMETNGPDQKLVSYFTNHERERKVCVFRQILLDRQDRIQTYLLMANAWKQSGDDDASMDEEEDDPWADTEEETPPVEEPEAPMTLSEFLSQPLVDSAVILASERRIGALDILLNYHERSLFPYRFTILDSIPLYVQPSEYHHLLPANDFDTNTEIRHTHKPWREKPDWVEQEEAVDDEEFPRVRREELLTAEQITAWYTTRVQTIDSQSGLMDNALALLQHGASQGVPRLDELGEDLILLDRLIYESSQPPDPSNQPDWTLYRWRTAEPPQIIQAYLAYSTYDSIASDVLRLVLPYLSVLEAQAERAKKPDLELSNRLLYQYILQTPLELAVAIFENSKADIQRSYRIIRSDEDVARVAMAYLYGITNITAWPLMSRIFECQPDWGDDREDDDEAYATLTSLSTFVAPSTTRARATSEELLVFFKPLPASALSRLLDVLDVHLESGEILARWNVAAPLQWLLLSREDEAQQRARAVRMSRRSAADGMAMDETQWRSLFDDMIKLTSAGEGIKSAFGLLAKEEIARIFFTGLLSSGNFAVAKRIKGRGNVSKYLAASAIEEICLSVSREFYDNAGSGNLHTSEMKLAYECLSVAPASPAIQKERDFIEATSKICSFNVFTRPGIPITPLEIRLTKNRLDLIARVLSSTDDAFNHTNVILELSHKLGFKDDLGAEIKILSMVVDVALQHEDFLKAETTCERMMESARTLRASYPMDAALPAPSQEALEVAWRSCYQLGRQSEFRDTDRKLRLLGFALELCPTANTLDVLSAWRRIEADDIEERKRRSAARAALRPTGKRKESGPGMLDAQARALAAAGTLFGGLKGLSQGQEAATHMLNRVTANFPFSLGSHRAEEHQPAAGERDFGNLFSVGDTSPRPRVTEEVAAGAKQVLARGMGWLIGGDEEDG</sequence>
<evidence type="ECO:0000313" key="8">
    <source>
        <dbReference type="Proteomes" id="UP000054097"/>
    </source>
</evidence>
<protein>
    <recommendedName>
        <fullName evidence="6">Sec39 domain-containing protein</fullName>
    </recommendedName>
</protein>
<dbReference type="InterPro" id="IPR013244">
    <property type="entry name" value="Sec39_domain"/>
</dbReference>
<dbReference type="Pfam" id="PF08314">
    <property type="entry name" value="Sec39"/>
    <property type="match status" value="1"/>
</dbReference>
<evidence type="ECO:0000256" key="1">
    <source>
        <dbReference type="ARBA" id="ARBA00004240"/>
    </source>
</evidence>
<feature type="domain" description="Sec39" evidence="6">
    <location>
        <begin position="175"/>
        <end position="853"/>
    </location>
</feature>
<organism evidence="7 8">
    <name type="scientific">Serendipita vermifera MAFF 305830</name>
    <dbReference type="NCBI Taxonomy" id="933852"/>
    <lineage>
        <taxon>Eukaryota</taxon>
        <taxon>Fungi</taxon>
        <taxon>Dikarya</taxon>
        <taxon>Basidiomycota</taxon>
        <taxon>Agaricomycotina</taxon>
        <taxon>Agaricomycetes</taxon>
        <taxon>Sebacinales</taxon>
        <taxon>Serendipitaceae</taxon>
        <taxon>Serendipita</taxon>
    </lineage>
</organism>
<evidence type="ECO:0000256" key="2">
    <source>
        <dbReference type="ARBA" id="ARBA00022448"/>
    </source>
</evidence>
<dbReference type="GO" id="GO:0000149">
    <property type="term" value="F:SNARE binding"/>
    <property type="evidence" value="ECO:0007669"/>
    <property type="project" value="TreeGrafter"/>
</dbReference>
<keyword evidence="2" id="KW-0813">Transport</keyword>
<dbReference type="AlphaFoldDB" id="A0A0C3AA74"/>
<dbReference type="STRING" id="933852.A0A0C3AA74"/>